<protein>
    <submittedName>
        <fullName evidence="1">Uncharacterized protein</fullName>
    </submittedName>
</protein>
<dbReference type="AlphaFoldDB" id="A0AA86LWP0"/>
<reference evidence="1 2" key="1">
    <citation type="submission" date="2017-07" db="EMBL/GenBank/DDBJ databases">
        <title>Isolation and development of strain Bacillus megaterium SR7 for enhanced growth and metabolite production under supercritical carbon dioxide.</title>
        <authorList>
            <person name="Freedman A.J.E."/>
            <person name="Peet K.C."/>
            <person name="Boock J.T."/>
            <person name="Penn K."/>
            <person name="Prather K.L.J."/>
            <person name="Thompson J.R."/>
        </authorList>
    </citation>
    <scope>NUCLEOTIDE SEQUENCE [LARGE SCALE GENOMIC DNA]</scope>
    <source>
        <strain evidence="1 2">SR7</strain>
    </source>
</reference>
<evidence type="ECO:0000313" key="2">
    <source>
        <dbReference type="Proteomes" id="UP000253834"/>
    </source>
</evidence>
<dbReference type="Proteomes" id="UP000253834">
    <property type="component" value="Chromosome"/>
</dbReference>
<name>A0AA86LWP0_PRIMG</name>
<evidence type="ECO:0000313" key="1">
    <source>
        <dbReference type="EMBL" id="AXI28663.1"/>
    </source>
</evidence>
<accession>A0AA86LWP0</accession>
<sequence length="63" mass="7571">MQISKVSDSFAYDFIKDNKGKCTDLGEVKKSQQFKENPWRYFFNVWNTIKFAIRKSILLRTFI</sequence>
<gene>
    <name evidence="1" type="ORF">CIB87_06420</name>
</gene>
<organism evidence="1 2">
    <name type="scientific">Priestia megaterium</name>
    <name type="common">Bacillus megaterium</name>
    <dbReference type="NCBI Taxonomy" id="1404"/>
    <lineage>
        <taxon>Bacteria</taxon>
        <taxon>Bacillati</taxon>
        <taxon>Bacillota</taxon>
        <taxon>Bacilli</taxon>
        <taxon>Bacillales</taxon>
        <taxon>Bacillaceae</taxon>
        <taxon>Priestia</taxon>
    </lineage>
</organism>
<dbReference type="EMBL" id="CP022674">
    <property type="protein sequence ID" value="AXI28663.1"/>
    <property type="molecule type" value="Genomic_DNA"/>
</dbReference>
<proteinExistence type="predicted"/>